<accession>A0A5B7JN52</accession>
<organism evidence="1 2">
    <name type="scientific">Portunus trituberculatus</name>
    <name type="common">Swimming crab</name>
    <name type="synonym">Neptunus trituberculatus</name>
    <dbReference type="NCBI Taxonomy" id="210409"/>
    <lineage>
        <taxon>Eukaryota</taxon>
        <taxon>Metazoa</taxon>
        <taxon>Ecdysozoa</taxon>
        <taxon>Arthropoda</taxon>
        <taxon>Crustacea</taxon>
        <taxon>Multicrustacea</taxon>
        <taxon>Malacostraca</taxon>
        <taxon>Eumalacostraca</taxon>
        <taxon>Eucarida</taxon>
        <taxon>Decapoda</taxon>
        <taxon>Pleocyemata</taxon>
        <taxon>Brachyura</taxon>
        <taxon>Eubrachyura</taxon>
        <taxon>Portunoidea</taxon>
        <taxon>Portunidae</taxon>
        <taxon>Portuninae</taxon>
        <taxon>Portunus</taxon>
    </lineage>
</organism>
<evidence type="ECO:0000313" key="1">
    <source>
        <dbReference type="EMBL" id="MPC95736.1"/>
    </source>
</evidence>
<keyword evidence="2" id="KW-1185">Reference proteome</keyword>
<evidence type="ECO:0000313" key="2">
    <source>
        <dbReference type="Proteomes" id="UP000324222"/>
    </source>
</evidence>
<gene>
    <name evidence="1" type="ORF">E2C01_090961</name>
</gene>
<dbReference type="AlphaFoldDB" id="A0A5B7JN52"/>
<dbReference type="Proteomes" id="UP000324222">
    <property type="component" value="Unassembled WGS sequence"/>
</dbReference>
<dbReference type="EMBL" id="VSRR010103360">
    <property type="protein sequence ID" value="MPC95736.1"/>
    <property type="molecule type" value="Genomic_DNA"/>
</dbReference>
<protein>
    <submittedName>
        <fullName evidence="1">Uncharacterized protein</fullName>
    </submittedName>
</protein>
<reference evidence="1 2" key="1">
    <citation type="submission" date="2019-05" db="EMBL/GenBank/DDBJ databases">
        <title>Another draft genome of Portunus trituberculatus and its Hox gene families provides insights of decapod evolution.</title>
        <authorList>
            <person name="Jeong J.-H."/>
            <person name="Song I."/>
            <person name="Kim S."/>
            <person name="Choi T."/>
            <person name="Kim D."/>
            <person name="Ryu S."/>
            <person name="Kim W."/>
        </authorList>
    </citation>
    <scope>NUCLEOTIDE SEQUENCE [LARGE SCALE GENOMIC DNA]</scope>
    <source>
        <tissue evidence="1">Muscle</tissue>
    </source>
</reference>
<name>A0A5B7JN52_PORTR</name>
<sequence>MQEYPPSPLPFPDTLIQAVTPPLCVAKNLEQIKMNLCSFKTKLSFAAQCPASPQRGEVPSHGAILSNQPQHVRAASPGSQLRLFVFSPFLSTVAARWPFFPLTPGRD</sequence>
<proteinExistence type="predicted"/>
<comment type="caution">
    <text evidence="1">The sequence shown here is derived from an EMBL/GenBank/DDBJ whole genome shotgun (WGS) entry which is preliminary data.</text>
</comment>